<dbReference type="InterPro" id="IPR036420">
    <property type="entry name" value="BRCT_dom_sf"/>
</dbReference>
<feature type="region of interest" description="Disordered" evidence="4">
    <location>
        <begin position="1324"/>
        <end position="1344"/>
    </location>
</feature>
<reference evidence="6 7" key="1">
    <citation type="journal article" date="2018" name="Sci. Rep.">
        <title>Comparative genomics provides insights into the lifestyle and reveals functional heterogeneity of dark septate endophytic fungi.</title>
        <authorList>
            <person name="Knapp D.G."/>
            <person name="Nemeth J.B."/>
            <person name="Barry K."/>
            <person name="Hainaut M."/>
            <person name="Henrissat B."/>
            <person name="Johnson J."/>
            <person name="Kuo A."/>
            <person name="Lim J.H.P."/>
            <person name="Lipzen A."/>
            <person name="Nolan M."/>
            <person name="Ohm R.A."/>
            <person name="Tamas L."/>
            <person name="Grigoriev I.V."/>
            <person name="Spatafora J.W."/>
            <person name="Nagy L.G."/>
            <person name="Kovacs G.M."/>
        </authorList>
    </citation>
    <scope>NUCLEOTIDE SEQUENCE [LARGE SCALE GENOMIC DNA]</scope>
    <source>
        <strain evidence="6 7">DSE2036</strain>
    </source>
</reference>
<feature type="compositionally biased region" description="Basic and acidic residues" evidence="4">
    <location>
        <begin position="395"/>
        <end position="409"/>
    </location>
</feature>
<feature type="compositionally biased region" description="Basic and acidic residues" evidence="4">
    <location>
        <begin position="531"/>
        <end position="545"/>
    </location>
</feature>
<dbReference type="InterPro" id="IPR047249">
    <property type="entry name" value="BRCT_p53bp1-like_rpt1"/>
</dbReference>
<evidence type="ECO:0000256" key="2">
    <source>
        <dbReference type="ARBA" id="ARBA00022763"/>
    </source>
</evidence>
<evidence type="ECO:0000256" key="1">
    <source>
        <dbReference type="ARBA" id="ARBA00004123"/>
    </source>
</evidence>
<feature type="compositionally biased region" description="Polar residues" evidence="4">
    <location>
        <begin position="753"/>
        <end position="764"/>
    </location>
</feature>
<keyword evidence="3" id="KW-0539">Nucleus</keyword>
<feature type="compositionally biased region" description="Polar residues" evidence="4">
    <location>
        <begin position="300"/>
        <end position="317"/>
    </location>
</feature>
<dbReference type="Gene3D" id="3.40.50.10190">
    <property type="entry name" value="BRCT domain"/>
    <property type="match status" value="1"/>
</dbReference>
<dbReference type="GO" id="GO:0005634">
    <property type="term" value="C:nucleus"/>
    <property type="evidence" value="ECO:0007669"/>
    <property type="project" value="UniProtKB-SubCell"/>
</dbReference>
<sequence>MASGECMHSALTEGCYDDPSQLSQLLRQRAGSGASKSDSRHSQPLFQFTKSPVDALEVPAPRITADEGLNPPPSRRVPIDLGYVQPNLLKQNSAPVSTAVDFAVERRAAQNMFNTFDVAMSADAPGDTQPDSQMFRQYTSGIVDSNSNLGPDLHPLARVERAASPDILTDEIEIHGSSQSQHSPTITSPTVMNDEVAAHDPLTSPLKFETPAVAGRKRNSQGQVLSSVINTTPATEQSATAIFGFGNIGNGNGMSLTQAFNATQARTSPIVGIPTEDPVFQRPSPNFVRRSSPPIAMSSPIKSNANVLPSSPALRSSSEPRADYETMKQSQERRSHGPPHDSTSTEHQDSWELPTAAEIRFNQRRERRIQEEQAAKLLAIVSAPKESEIVMDSQPDPHEDSPAPPHPRDFQIPSTPSTNQYSINQTTMNGHTGFTSQISQSSVPPMPPSSHTRDEMDEDVPLENARVPSSPPLITEEREGSVTYSEHAYDEHPDTAYGTDDAHPTQEDVEMEGDDGLPVATAVKHEAELMIKKDEQHTETPRSDEVPETIDQDMHNKEEELIRSSHPEANIAMDIGPQTDVAPPRIQRQSTIPESDLLEDTQPSFFPAADATVDPEGHVEGSTVDTNSTAIFHTGKEHQSVSQFGETATNGIKDNADVQSPEIPMTRSLLEIANQPGTQRSTEIEDIDLPQLSFIETDESTDHLMPKSSPVRARKKRKITYSAKLAFHSPSKESDPAFALGFSSSGKEDISKPDSTASSAPTQVREQRGASAAVRAREQAVRGQTEVTLKSRAPLKLPDSETPRKGALKPVNKNLLAQIPSRLSPRASKQPNSEALAHSTGQSKTDKKRATNSTNPVPGVTINSVAIETISNDGETPSGDVLSPNRVFAFWPGRNYYPATCLGKVDVRSFRIRYDDGNENDLECTQVCALDLRVGDQVKVDQTGMKKHAYTVVGFKDKISADDASKPHFTDRHGYATIVLEEKARDSLPAAENDNPKKYYDVPMGYVYLTPTLWGRLRDRKYTYCPTALPTVSDPRASTPTGTHGSVTHTPSMSRRSLLGQSLLRDSTTRAASVTSSVRSNGTVFSNMAFAITLTKPSSDKDGKDSIIKLITSNGGTVFEGFDELFDSPEDISNVTSGLDGLLKRDYKNLDFVALISDAHSRRLKYLQALALNIPTIHTRWINDSLNASCPLPFARYLLPSGASTYLDPAGVIISRNMPLYNPASEELSIVQILKERSLLLAHESVLFITGRSKADIERMQSSMFLTHALGPADVGQCKDLSAAKEMVDTGEWDWVYVHGGAKGVEEAAAVLFGDAKVPAVTRKRGGAATGKKRKNHDEDAEPQMLLRSGEVKSKKVRIACDEFVIQSLILGSLVEE</sequence>
<dbReference type="InterPro" id="IPR047252">
    <property type="entry name" value="TP53BP1-like"/>
</dbReference>
<dbReference type="InterPro" id="IPR001357">
    <property type="entry name" value="BRCT_dom"/>
</dbReference>
<dbReference type="PANTHER" id="PTHR15321">
    <property type="entry name" value="TUMOR SUPPRESSOR P53-BINDING PROTEIN 1"/>
    <property type="match status" value="1"/>
</dbReference>
<evidence type="ECO:0000256" key="4">
    <source>
        <dbReference type="SAM" id="MobiDB-lite"/>
    </source>
</evidence>
<evidence type="ECO:0000256" key="3">
    <source>
        <dbReference type="ARBA" id="ARBA00023242"/>
    </source>
</evidence>
<feature type="compositionally biased region" description="Polar residues" evidence="4">
    <location>
        <begin position="827"/>
        <end position="843"/>
    </location>
</feature>
<keyword evidence="2" id="KW-0227">DNA damage</keyword>
<dbReference type="CDD" id="cd17745">
    <property type="entry name" value="BRCT_p53bp1_rpt1"/>
    <property type="match status" value="1"/>
</dbReference>
<dbReference type="EMBL" id="KZ805438">
    <property type="protein sequence ID" value="PVH97337.1"/>
    <property type="molecule type" value="Genomic_DNA"/>
</dbReference>
<feature type="compositionally biased region" description="Basic and acidic residues" evidence="4">
    <location>
        <begin position="318"/>
        <end position="350"/>
    </location>
</feature>
<dbReference type="Proteomes" id="UP000244855">
    <property type="component" value="Unassembled WGS sequence"/>
</dbReference>
<proteinExistence type="predicted"/>
<feature type="region of interest" description="Disordered" evidence="4">
    <location>
        <begin position="28"/>
        <end position="47"/>
    </location>
</feature>
<dbReference type="Pfam" id="PF00533">
    <property type="entry name" value="BRCT"/>
    <property type="match status" value="1"/>
</dbReference>
<dbReference type="STRING" id="97972.A0A2V1DGQ6"/>
<evidence type="ECO:0000313" key="7">
    <source>
        <dbReference type="Proteomes" id="UP000244855"/>
    </source>
</evidence>
<organism evidence="6 7">
    <name type="scientific">Periconia macrospinosa</name>
    <dbReference type="NCBI Taxonomy" id="97972"/>
    <lineage>
        <taxon>Eukaryota</taxon>
        <taxon>Fungi</taxon>
        <taxon>Dikarya</taxon>
        <taxon>Ascomycota</taxon>
        <taxon>Pezizomycotina</taxon>
        <taxon>Dothideomycetes</taxon>
        <taxon>Pleosporomycetidae</taxon>
        <taxon>Pleosporales</taxon>
        <taxon>Massarineae</taxon>
        <taxon>Periconiaceae</taxon>
        <taxon>Periconia</taxon>
    </lineage>
</organism>
<feature type="compositionally biased region" description="Basic and acidic residues" evidence="4">
    <location>
        <begin position="552"/>
        <end position="563"/>
    </location>
</feature>
<dbReference type="GO" id="GO:0000077">
    <property type="term" value="P:DNA damage checkpoint signaling"/>
    <property type="evidence" value="ECO:0007669"/>
    <property type="project" value="TreeGrafter"/>
</dbReference>
<keyword evidence="7" id="KW-1185">Reference proteome</keyword>
<evidence type="ECO:0000259" key="5">
    <source>
        <dbReference type="PROSITE" id="PS50172"/>
    </source>
</evidence>
<accession>A0A2V1DGQ6</accession>
<dbReference type="GO" id="GO:0045944">
    <property type="term" value="P:positive regulation of transcription by RNA polymerase II"/>
    <property type="evidence" value="ECO:0007669"/>
    <property type="project" value="TreeGrafter"/>
</dbReference>
<feature type="region of interest" description="Disordered" evidence="4">
    <location>
        <begin position="730"/>
        <end position="859"/>
    </location>
</feature>
<feature type="domain" description="BRCT" evidence="5">
    <location>
        <begin position="1080"/>
        <end position="1199"/>
    </location>
</feature>
<feature type="region of interest" description="Disordered" evidence="4">
    <location>
        <begin position="386"/>
        <end position="513"/>
    </location>
</feature>
<name>A0A2V1DGQ6_9PLEO</name>
<feature type="region of interest" description="Disordered" evidence="4">
    <location>
        <begin position="1033"/>
        <end position="1053"/>
    </location>
</feature>
<gene>
    <name evidence="6" type="ORF">DM02DRAFT_685194</name>
</gene>
<feature type="compositionally biased region" description="Basic and acidic residues" evidence="4">
    <location>
        <begin position="487"/>
        <end position="506"/>
    </location>
</feature>
<dbReference type="Pfam" id="PF18115">
    <property type="entry name" value="Tudor_3"/>
    <property type="match status" value="1"/>
</dbReference>
<dbReference type="GO" id="GO:0042393">
    <property type="term" value="F:histone binding"/>
    <property type="evidence" value="ECO:0007669"/>
    <property type="project" value="TreeGrafter"/>
</dbReference>
<feature type="region of interest" description="Disordered" evidence="4">
    <location>
        <begin position="531"/>
        <end position="563"/>
    </location>
</feature>
<dbReference type="PANTHER" id="PTHR15321:SF3">
    <property type="entry name" value="TP53-BINDING PROTEIN 1"/>
    <property type="match status" value="1"/>
</dbReference>
<dbReference type="PROSITE" id="PS50172">
    <property type="entry name" value="BRCT"/>
    <property type="match status" value="1"/>
</dbReference>
<feature type="compositionally biased region" description="Polar residues" evidence="4">
    <location>
        <begin position="412"/>
        <end position="435"/>
    </location>
</feature>
<evidence type="ECO:0000313" key="6">
    <source>
        <dbReference type="EMBL" id="PVH97337.1"/>
    </source>
</evidence>
<feature type="region of interest" description="Disordered" evidence="4">
    <location>
        <begin position="272"/>
        <end position="354"/>
    </location>
</feature>
<dbReference type="InterPro" id="IPR041297">
    <property type="entry name" value="Crb2_Tudor"/>
</dbReference>
<dbReference type="OrthoDB" id="129353at2759"/>
<dbReference type="SUPFAM" id="SSF52113">
    <property type="entry name" value="BRCT domain"/>
    <property type="match status" value="1"/>
</dbReference>
<protein>
    <recommendedName>
        <fullName evidence="5">BRCT domain-containing protein</fullName>
    </recommendedName>
</protein>
<feature type="compositionally biased region" description="Basic residues" evidence="4">
    <location>
        <begin position="1324"/>
        <end position="1335"/>
    </location>
</feature>
<dbReference type="SMART" id="SM00292">
    <property type="entry name" value="BRCT"/>
    <property type="match status" value="1"/>
</dbReference>
<feature type="compositionally biased region" description="Polar residues" evidence="4">
    <location>
        <begin position="1036"/>
        <end position="1051"/>
    </location>
</feature>
<comment type="subcellular location">
    <subcellularLocation>
        <location evidence="1">Nucleus</location>
    </subcellularLocation>
</comment>
<dbReference type="Gene3D" id="2.30.30.140">
    <property type="match status" value="1"/>
</dbReference>